<reference evidence="1 2" key="1">
    <citation type="submission" date="2020-08" db="EMBL/GenBank/DDBJ databases">
        <title>Sequencing the genomes of 1000 actinobacteria strains.</title>
        <authorList>
            <person name="Klenk H.-P."/>
        </authorList>
    </citation>
    <scope>NUCLEOTIDE SEQUENCE [LARGE SCALE GENOMIC DNA]</scope>
    <source>
        <strain evidence="1 2">DSM 20419</strain>
    </source>
</reference>
<dbReference type="AlphaFoldDB" id="A0A7W4URW3"/>
<evidence type="ECO:0000313" key="2">
    <source>
        <dbReference type="Proteomes" id="UP000545286"/>
    </source>
</evidence>
<dbReference type="Proteomes" id="UP000545286">
    <property type="component" value="Unassembled WGS sequence"/>
</dbReference>
<dbReference type="RefSeq" id="WP_276510560.1">
    <property type="nucleotide sequence ID" value="NZ_JACHWJ010000011.1"/>
</dbReference>
<keyword evidence="2" id="KW-1185">Reference proteome</keyword>
<comment type="caution">
    <text evidence="1">The sequence shown here is derived from an EMBL/GenBank/DDBJ whole genome shotgun (WGS) entry which is preliminary data.</text>
</comment>
<evidence type="ECO:0000313" key="1">
    <source>
        <dbReference type="EMBL" id="MBB2959511.1"/>
    </source>
</evidence>
<organism evidence="1 2">
    <name type="scientific">Pseudoclavibacter helvolus</name>
    <dbReference type="NCBI Taxonomy" id="255205"/>
    <lineage>
        <taxon>Bacteria</taxon>
        <taxon>Bacillati</taxon>
        <taxon>Actinomycetota</taxon>
        <taxon>Actinomycetes</taxon>
        <taxon>Micrococcales</taxon>
        <taxon>Microbacteriaceae</taxon>
        <taxon>Pseudoclavibacter</taxon>
    </lineage>
</organism>
<protein>
    <submittedName>
        <fullName evidence="1">Uncharacterized protein</fullName>
    </submittedName>
</protein>
<proteinExistence type="predicted"/>
<name>A0A7W4URW3_9MICO</name>
<accession>A0A7W4URW3</accession>
<dbReference type="EMBL" id="JACHWJ010000011">
    <property type="protein sequence ID" value="MBB2959511.1"/>
    <property type="molecule type" value="Genomic_DNA"/>
</dbReference>
<gene>
    <name evidence="1" type="ORF">FHX72_003680</name>
</gene>
<sequence>MARAIVSETVTLLAGDRVDPISIPVTTSEGTAVDLSEWTSWRCW</sequence>